<proteinExistence type="inferred from homology"/>
<dbReference type="PANTHER" id="PTHR48097">
    <property type="entry name" value="L-THREONINE ALDOLASE-RELATED"/>
    <property type="match status" value="1"/>
</dbReference>
<dbReference type="Gene3D" id="3.40.640.10">
    <property type="entry name" value="Type I PLP-dependent aspartate aminotransferase-like (Major domain)"/>
    <property type="match status" value="1"/>
</dbReference>
<dbReference type="FunFam" id="3.40.640.10:FF:000030">
    <property type="entry name" value="Low-specificity L-threonine aldolase"/>
    <property type="match status" value="1"/>
</dbReference>
<dbReference type="PIRSF" id="PIRSF017617">
    <property type="entry name" value="Thr_aldolase"/>
    <property type="match status" value="1"/>
</dbReference>
<evidence type="ECO:0000256" key="2">
    <source>
        <dbReference type="ARBA" id="ARBA00006966"/>
    </source>
</evidence>
<dbReference type="InterPro" id="IPR015424">
    <property type="entry name" value="PyrdxlP-dep_Trfase"/>
</dbReference>
<keyword evidence="3" id="KW-0663">Pyridoxal phosphate</keyword>
<dbReference type="InterPro" id="IPR015422">
    <property type="entry name" value="PyrdxlP-dep_Trfase_small"/>
</dbReference>
<dbReference type="InterPro" id="IPR001597">
    <property type="entry name" value="ArAA_b-elim_lyase/Thr_aldolase"/>
</dbReference>
<dbReference type="GO" id="GO:0006567">
    <property type="term" value="P:L-threonine catabolic process"/>
    <property type="evidence" value="ECO:0007669"/>
    <property type="project" value="TreeGrafter"/>
</dbReference>
<reference evidence="7 8" key="1">
    <citation type="submission" date="2016-07" db="EMBL/GenBank/DDBJ databases">
        <title>Pervasive Adenine N6-methylation of Active Genes in Fungi.</title>
        <authorList>
            <consortium name="DOE Joint Genome Institute"/>
            <person name="Mondo S.J."/>
            <person name="Dannebaum R.O."/>
            <person name="Kuo R.C."/>
            <person name="Labutti K."/>
            <person name="Haridas S."/>
            <person name="Kuo A."/>
            <person name="Salamov A."/>
            <person name="Ahrendt S.R."/>
            <person name="Lipzen A."/>
            <person name="Sullivan W."/>
            <person name="Andreopoulos W.B."/>
            <person name="Clum A."/>
            <person name="Lindquist E."/>
            <person name="Daum C."/>
            <person name="Ramamoorthy G.K."/>
            <person name="Gryganskyi A."/>
            <person name="Culley D."/>
            <person name="Magnuson J.K."/>
            <person name="James T.Y."/>
            <person name="O'Malley M.A."/>
            <person name="Stajich J.E."/>
            <person name="Spatafora J.W."/>
            <person name="Visel A."/>
            <person name="Grigoriev I.V."/>
        </authorList>
    </citation>
    <scope>NUCLEOTIDE SEQUENCE [LARGE SCALE GENOMIC DNA]</scope>
    <source>
        <strain evidence="7 8">68-887.2</strain>
    </source>
</reference>
<dbReference type="NCBIfam" id="NF041359">
    <property type="entry name" value="GntG_guanitoxin"/>
    <property type="match status" value="1"/>
</dbReference>
<comment type="cofactor">
    <cofactor evidence="1">
        <name>pyridoxal 5'-phosphate</name>
        <dbReference type="ChEBI" id="CHEBI:597326"/>
    </cofactor>
</comment>
<dbReference type="Proteomes" id="UP000193986">
    <property type="component" value="Unassembled WGS sequence"/>
</dbReference>
<accession>A0A1Y2AXZ0</accession>
<evidence type="ECO:0000259" key="6">
    <source>
        <dbReference type="Pfam" id="PF01212"/>
    </source>
</evidence>
<sequence length="327" mass="35078">MPTDAQLLYAIGASRGDDGYSEDETTNAFEARIAKLAGKEAALFGMSGTMTNQLAVRSHVKQPPHSVITDHRAHIHKNEAGGIAIFSQATTHALVPANGLHLTMADIESNLQLGTDRCVAPTRLICLENTLSGMIAPQSDIVAIGRLAKRHGLAMHLDGARIWNVAAAVLPWTYSGLTRRLSELLEPFDSASMCLSKGLGAPVGSVLVGTKEYINRARWFRTPFGGGIRQAGCILTASADYALTHHFRLLAGTHLLAKRLSEGLEELGCQILAPVETNMVFFDASPIGLTMKNIAVCLAALPDPIRILEVGRCVIHHQISPQAARIV</sequence>
<evidence type="ECO:0000313" key="7">
    <source>
        <dbReference type="EMBL" id="ORY26755.1"/>
    </source>
</evidence>
<organism evidence="7 8">
    <name type="scientific">Naematelia encephala</name>
    <dbReference type="NCBI Taxonomy" id="71784"/>
    <lineage>
        <taxon>Eukaryota</taxon>
        <taxon>Fungi</taxon>
        <taxon>Dikarya</taxon>
        <taxon>Basidiomycota</taxon>
        <taxon>Agaricomycotina</taxon>
        <taxon>Tremellomycetes</taxon>
        <taxon>Tremellales</taxon>
        <taxon>Naemateliaceae</taxon>
        <taxon>Naematelia</taxon>
    </lineage>
</organism>
<protein>
    <submittedName>
        <fullName evidence="7">Aromatic amino acid beta-eliminating lyase/threonine aldolase</fullName>
    </submittedName>
</protein>
<dbReference type="FunCoup" id="A0A1Y2AXZ0">
    <property type="interactions" value="316"/>
</dbReference>
<dbReference type="PANTHER" id="PTHR48097:SF9">
    <property type="entry name" value="L-THREONINE ALDOLASE"/>
    <property type="match status" value="1"/>
</dbReference>
<name>A0A1Y2AXZ0_9TREE</name>
<dbReference type="GO" id="GO:0005829">
    <property type="term" value="C:cytosol"/>
    <property type="evidence" value="ECO:0007669"/>
    <property type="project" value="TreeGrafter"/>
</dbReference>
<dbReference type="SUPFAM" id="SSF53383">
    <property type="entry name" value="PLP-dependent transferases"/>
    <property type="match status" value="1"/>
</dbReference>
<dbReference type="GO" id="GO:0008732">
    <property type="term" value="F:L-allo-threonine aldolase activity"/>
    <property type="evidence" value="ECO:0007669"/>
    <property type="project" value="TreeGrafter"/>
</dbReference>
<evidence type="ECO:0000256" key="5">
    <source>
        <dbReference type="PIRSR" id="PIRSR017617-1"/>
    </source>
</evidence>
<dbReference type="OrthoDB" id="10261951at2759"/>
<comment type="similarity">
    <text evidence="2">Belongs to the threonine aldolase family.</text>
</comment>
<comment type="caution">
    <text evidence="7">The sequence shown here is derived from an EMBL/GenBank/DDBJ whole genome shotgun (WGS) entry which is preliminary data.</text>
</comment>
<dbReference type="EMBL" id="MCFC01000044">
    <property type="protein sequence ID" value="ORY26755.1"/>
    <property type="molecule type" value="Genomic_DNA"/>
</dbReference>
<dbReference type="InParanoid" id="A0A1Y2AXZ0"/>
<dbReference type="InterPro" id="IPR015421">
    <property type="entry name" value="PyrdxlP-dep_Trfase_major"/>
</dbReference>
<feature type="domain" description="Aromatic amino acid beta-eliminating lyase/threonine aldolase" evidence="6">
    <location>
        <begin position="2"/>
        <end position="283"/>
    </location>
</feature>
<dbReference type="InterPro" id="IPR023603">
    <property type="entry name" value="Low_specificity_L-TA-like"/>
</dbReference>
<dbReference type="STRING" id="71784.A0A1Y2AXZ0"/>
<dbReference type="Gene3D" id="3.90.1150.10">
    <property type="entry name" value="Aspartate Aminotransferase, domain 1"/>
    <property type="match status" value="1"/>
</dbReference>
<evidence type="ECO:0000256" key="4">
    <source>
        <dbReference type="ARBA" id="ARBA00023239"/>
    </source>
</evidence>
<dbReference type="GO" id="GO:0006545">
    <property type="term" value="P:glycine biosynthetic process"/>
    <property type="evidence" value="ECO:0007669"/>
    <property type="project" value="TreeGrafter"/>
</dbReference>
<keyword evidence="4 7" id="KW-0456">Lyase</keyword>
<dbReference type="AlphaFoldDB" id="A0A1Y2AXZ0"/>
<feature type="modified residue" description="N6-(pyridoxal phosphate)lysine" evidence="5">
    <location>
        <position position="197"/>
    </location>
</feature>
<keyword evidence="8" id="KW-1185">Reference proteome</keyword>
<evidence type="ECO:0000313" key="8">
    <source>
        <dbReference type="Proteomes" id="UP000193986"/>
    </source>
</evidence>
<evidence type="ECO:0000256" key="3">
    <source>
        <dbReference type="ARBA" id="ARBA00022898"/>
    </source>
</evidence>
<evidence type="ECO:0000256" key="1">
    <source>
        <dbReference type="ARBA" id="ARBA00001933"/>
    </source>
</evidence>
<dbReference type="Pfam" id="PF01212">
    <property type="entry name" value="Beta_elim_lyase"/>
    <property type="match status" value="1"/>
</dbReference>
<gene>
    <name evidence="7" type="ORF">BCR39DRAFT_594651</name>
</gene>